<feature type="domain" description="HAMP" evidence="13">
    <location>
        <begin position="189"/>
        <end position="241"/>
    </location>
</feature>
<dbReference type="OrthoDB" id="9786919at2"/>
<dbReference type="InterPro" id="IPR005467">
    <property type="entry name" value="His_kinase_dom"/>
</dbReference>
<dbReference type="InterPro" id="IPR003660">
    <property type="entry name" value="HAMP_dom"/>
</dbReference>
<dbReference type="Proteomes" id="UP000190286">
    <property type="component" value="Unassembled WGS sequence"/>
</dbReference>
<dbReference type="PANTHER" id="PTHR45436">
    <property type="entry name" value="SENSOR HISTIDINE KINASE YKOH"/>
    <property type="match status" value="1"/>
</dbReference>
<evidence type="ECO:0000256" key="6">
    <source>
        <dbReference type="ARBA" id="ARBA00022692"/>
    </source>
</evidence>
<dbReference type="InterPro" id="IPR050428">
    <property type="entry name" value="TCS_sensor_his_kinase"/>
</dbReference>
<dbReference type="CDD" id="cd06225">
    <property type="entry name" value="HAMP"/>
    <property type="match status" value="1"/>
</dbReference>
<evidence type="ECO:0000256" key="2">
    <source>
        <dbReference type="ARBA" id="ARBA00004370"/>
    </source>
</evidence>
<dbReference type="InterPro" id="IPR004358">
    <property type="entry name" value="Sig_transdc_His_kin-like_C"/>
</dbReference>
<feature type="signal peptide" evidence="11">
    <location>
        <begin position="1"/>
        <end position="21"/>
    </location>
</feature>
<evidence type="ECO:0000313" key="14">
    <source>
        <dbReference type="EMBL" id="SKA95531.1"/>
    </source>
</evidence>
<feature type="domain" description="Histidine kinase" evidence="12">
    <location>
        <begin position="256"/>
        <end position="469"/>
    </location>
</feature>
<evidence type="ECO:0000256" key="10">
    <source>
        <dbReference type="ARBA" id="ARBA00023136"/>
    </source>
</evidence>
<dbReference type="SUPFAM" id="SSF158472">
    <property type="entry name" value="HAMP domain-like"/>
    <property type="match status" value="1"/>
</dbReference>
<dbReference type="Pfam" id="PF02518">
    <property type="entry name" value="HATPase_c"/>
    <property type="match status" value="1"/>
</dbReference>
<dbReference type="SMART" id="SM00304">
    <property type="entry name" value="HAMP"/>
    <property type="match status" value="1"/>
</dbReference>
<dbReference type="SUPFAM" id="SSF47384">
    <property type="entry name" value="Homodimeric domain of signal transducing histidine kinase"/>
    <property type="match status" value="1"/>
</dbReference>
<keyword evidence="6" id="KW-0812">Transmembrane</keyword>
<keyword evidence="9" id="KW-0902">Two-component regulatory system</keyword>
<dbReference type="InterPro" id="IPR036890">
    <property type="entry name" value="HATPase_C_sf"/>
</dbReference>
<gene>
    <name evidence="14" type="ORF">SAMN02745178_02630</name>
</gene>
<dbReference type="EMBL" id="FUYF01000027">
    <property type="protein sequence ID" value="SKA95531.1"/>
    <property type="molecule type" value="Genomic_DNA"/>
</dbReference>
<dbReference type="Pfam" id="PF00512">
    <property type="entry name" value="HisKA"/>
    <property type="match status" value="1"/>
</dbReference>
<dbReference type="Pfam" id="PF00672">
    <property type="entry name" value="HAMP"/>
    <property type="match status" value="1"/>
</dbReference>
<dbReference type="Gene3D" id="6.10.340.10">
    <property type="match status" value="1"/>
</dbReference>
<dbReference type="InterPro" id="IPR003594">
    <property type="entry name" value="HATPase_dom"/>
</dbReference>
<comment type="subcellular location">
    <subcellularLocation>
        <location evidence="2">Membrane</location>
    </subcellularLocation>
</comment>
<evidence type="ECO:0000259" key="13">
    <source>
        <dbReference type="PROSITE" id="PS50885"/>
    </source>
</evidence>
<dbReference type="CDD" id="cd00082">
    <property type="entry name" value="HisKA"/>
    <property type="match status" value="1"/>
</dbReference>
<keyword evidence="15" id="KW-1185">Reference proteome</keyword>
<accession>A0A1T4Y2H2</accession>
<evidence type="ECO:0000256" key="3">
    <source>
        <dbReference type="ARBA" id="ARBA00012438"/>
    </source>
</evidence>
<evidence type="ECO:0000256" key="11">
    <source>
        <dbReference type="SAM" id="SignalP"/>
    </source>
</evidence>
<evidence type="ECO:0000259" key="12">
    <source>
        <dbReference type="PROSITE" id="PS50109"/>
    </source>
</evidence>
<dbReference type="SMART" id="SM00388">
    <property type="entry name" value="HisKA"/>
    <property type="match status" value="1"/>
</dbReference>
<dbReference type="GO" id="GO:0000155">
    <property type="term" value="F:phosphorelay sensor kinase activity"/>
    <property type="evidence" value="ECO:0007669"/>
    <property type="project" value="InterPro"/>
</dbReference>
<comment type="catalytic activity">
    <reaction evidence="1">
        <text>ATP + protein L-histidine = ADP + protein N-phospho-L-histidine.</text>
        <dbReference type="EC" id="2.7.13.3"/>
    </reaction>
</comment>
<dbReference type="SMART" id="SM00387">
    <property type="entry name" value="HATPase_c"/>
    <property type="match status" value="1"/>
</dbReference>
<dbReference type="InterPro" id="IPR036097">
    <property type="entry name" value="HisK_dim/P_sf"/>
</dbReference>
<proteinExistence type="predicted"/>
<reference evidence="14 15" key="1">
    <citation type="submission" date="2017-02" db="EMBL/GenBank/DDBJ databases">
        <authorList>
            <person name="Peterson S.W."/>
        </authorList>
    </citation>
    <scope>NUCLEOTIDE SEQUENCE [LARGE SCALE GENOMIC DNA]</scope>
    <source>
        <strain evidence="14 15">ATCC 27749</strain>
    </source>
</reference>
<feature type="chain" id="PRO_5038750246" description="histidine kinase" evidence="11">
    <location>
        <begin position="22"/>
        <end position="481"/>
    </location>
</feature>
<evidence type="ECO:0000256" key="1">
    <source>
        <dbReference type="ARBA" id="ARBA00000085"/>
    </source>
</evidence>
<keyword evidence="4" id="KW-0597">Phosphoprotein</keyword>
<dbReference type="PROSITE" id="PS50885">
    <property type="entry name" value="HAMP"/>
    <property type="match status" value="1"/>
</dbReference>
<evidence type="ECO:0000256" key="5">
    <source>
        <dbReference type="ARBA" id="ARBA00022679"/>
    </source>
</evidence>
<dbReference type="GeneID" id="93339061"/>
<sequence length="481" mass="51317">MKFATKLSLGCIALLSCALGAAGLLLTGQSFSGSLASTRTALQAQQEKEKYALERIIFQATDSAQFENYILASAAQQYAEQTADAGSSMALWLDGAYTLYSGLPAALPRTALKQALTNGENAWQLTRAAGRWYLLLTQPLDLPGVRADMLCAYDVSAVFATRDAQLRAWLAASAALLVLGGGAAVLFSRRVTRPLTALQTASEKIADGEYTQRTQVKTDDEIGALSRSFDAMAAAVEGKINELSKTTQSQQDFIAAFTHEVKTPMTAMLGYADLMRARPDDTETQREAAGYIYHETQRLENLSRSLLALMGLDQAGALELVPCQDAGLLLQTVRSLPQGSTPVPRVISAGCVVQVDRSLWVDMLRNLTLNAQRACQGIEGAAITLRCERRAGQVVFTVTDTGCGIPAADLPRVTEAFYMVDKSRSRAAGGSGIGLALCARIAGAHGAKLEITSTEHVGTTVTIAVPEVLPSEREADNDTQS</sequence>
<keyword evidence="5" id="KW-0808">Transferase</keyword>
<dbReference type="PROSITE" id="PS51257">
    <property type="entry name" value="PROKAR_LIPOPROTEIN"/>
    <property type="match status" value="1"/>
</dbReference>
<evidence type="ECO:0000313" key="15">
    <source>
        <dbReference type="Proteomes" id="UP000190286"/>
    </source>
</evidence>
<dbReference type="PRINTS" id="PR00344">
    <property type="entry name" value="BCTRLSENSOR"/>
</dbReference>
<keyword evidence="11" id="KW-0732">Signal</keyword>
<name>A0A1T4Y2H2_9FIRM</name>
<protein>
    <recommendedName>
        <fullName evidence="3">histidine kinase</fullName>
        <ecNumber evidence="3">2.7.13.3</ecNumber>
    </recommendedName>
</protein>
<evidence type="ECO:0000256" key="9">
    <source>
        <dbReference type="ARBA" id="ARBA00023012"/>
    </source>
</evidence>
<dbReference type="InterPro" id="IPR003661">
    <property type="entry name" value="HisK_dim/P_dom"/>
</dbReference>
<keyword evidence="10" id="KW-0472">Membrane</keyword>
<dbReference type="EC" id="2.7.13.3" evidence="3"/>
<dbReference type="Gene3D" id="1.10.287.130">
    <property type="match status" value="1"/>
</dbReference>
<keyword evidence="7 14" id="KW-0418">Kinase</keyword>
<keyword evidence="8" id="KW-1133">Transmembrane helix</keyword>
<dbReference type="AlphaFoldDB" id="A0A1T4Y2H2"/>
<dbReference type="PANTHER" id="PTHR45436:SF5">
    <property type="entry name" value="SENSOR HISTIDINE KINASE TRCS"/>
    <property type="match status" value="1"/>
</dbReference>
<dbReference type="PROSITE" id="PS50109">
    <property type="entry name" value="HIS_KIN"/>
    <property type="match status" value="1"/>
</dbReference>
<evidence type="ECO:0000256" key="4">
    <source>
        <dbReference type="ARBA" id="ARBA00022553"/>
    </source>
</evidence>
<evidence type="ECO:0000256" key="8">
    <source>
        <dbReference type="ARBA" id="ARBA00022989"/>
    </source>
</evidence>
<evidence type="ECO:0000256" key="7">
    <source>
        <dbReference type="ARBA" id="ARBA00022777"/>
    </source>
</evidence>
<dbReference type="RefSeq" id="WP_078785442.1">
    <property type="nucleotide sequence ID" value="NZ_DBFOQS010000045.1"/>
</dbReference>
<dbReference type="SUPFAM" id="SSF55874">
    <property type="entry name" value="ATPase domain of HSP90 chaperone/DNA topoisomerase II/histidine kinase"/>
    <property type="match status" value="1"/>
</dbReference>
<dbReference type="Gene3D" id="3.30.565.10">
    <property type="entry name" value="Histidine kinase-like ATPase, C-terminal domain"/>
    <property type="match status" value="1"/>
</dbReference>
<organism evidence="14 15">
    <name type="scientific">Gemmiger formicilis</name>
    <dbReference type="NCBI Taxonomy" id="745368"/>
    <lineage>
        <taxon>Bacteria</taxon>
        <taxon>Bacillati</taxon>
        <taxon>Bacillota</taxon>
        <taxon>Clostridia</taxon>
        <taxon>Eubacteriales</taxon>
        <taxon>Gemmiger</taxon>
    </lineage>
</organism>
<dbReference type="STRING" id="745368.SAMN02745178_02630"/>
<dbReference type="GO" id="GO:0005886">
    <property type="term" value="C:plasma membrane"/>
    <property type="evidence" value="ECO:0007669"/>
    <property type="project" value="TreeGrafter"/>
</dbReference>